<evidence type="ECO:0000313" key="4">
    <source>
        <dbReference type="Proteomes" id="UP001068021"/>
    </source>
</evidence>
<reference evidence="2" key="1">
    <citation type="submission" date="2022-12" db="EMBL/GenBank/DDBJ databases">
        <title>Reclassification of two methanogenic archaea species isolated from the Kolyma lowland permafrost.</title>
        <authorList>
            <person name="Trubitsyn V.E."/>
            <person name="Rivkina E.M."/>
            <person name="Shcherbakova V.A."/>
        </authorList>
    </citation>
    <scope>NUCLEOTIDE SEQUENCE</scope>
    <source>
        <strain evidence="2">M2</strain>
        <strain evidence="3">MK4</strain>
    </source>
</reference>
<name>A0A9E5A3N3_9EURY</name>
<feature type="transmembrane region" description="Helical" evidence="1">
    <location>
        <begin position="263"/>
        <end position="296"/>
    </location>
</feature>
<evidence type="ECO:0000313" key="3">
    <source>
        <dbReference type="EMBL" id="MCZ3373367.1"/>
    </source>
</evidence>
<feature type="transmembrane region" description="Helical" evidence="1">
    <location>
        <begin position="183"/>
        <end position="204"/>
    </location>
</feature>
<keyword evidence="1" id="KW-0472">Membrane</keyword>
<sequence>MAYLAVGIQKPLSTIHLTLSLSIIVLIMLIAGYKINKESFAVNLELNFNNSYKFTVLLPLIFPFLAVLGTYVMGHFGSNLLLLFLIFLIAAYIMILAYLKNNISGNTYPIALLMISISLLFVHSLTSNYILGRDVYSEYFAFQMVLKNLSWNIANYRSVLTACLSSSLLPTIYGVLLNINSPYIFKLVYPLLFSITPLAVFSISKKYLNNQYAFFAALYFVFQLPFIDESQSMMRQIIAMVLFSLALMIFLEKELVNRNNGKIIFILLMFGVVVSHYTSAYIFLILFSILFLFNYVKFGLFRDIKTNLSLTLIILMFVFIFFWYSQLNASFNSTIVVINDTFKNLINFFDIEARDQSVLITMGQGISNIAEMIRIYTYDLTFIFIALGAIYSFFKCRKKLDSEFTILGIVCIALIVSFAVLPYINSKYGNARLFLQVTVIIAPFLVIGLIATAKKIKLKHVSYLILPLLLLQLFNVTFVTDQLLGIHTSVDLNNNGDRYNEFYIHDSEVSSARWLFNENKERSEVYSTNTSIYAPYKIYSDYFGTKRLSWGYLYNVHYFSFTFDSINASLIPNQEYYVYLWNYNTEKNEIYYRSFNKLEQGNLGIYGYLFKNSEKIYDNGFSDIYYHRGE</sequence>
<feature type="transmembrane region" description="Helical" evidence="1">
    <location>
        <begin position="308"/>
        <end position="325"/>
    </location>
</feature>
<feature type="transmembrane region" description="Helical" evidence="1">
    <location>
        <begin position="234"/>
        <end position="251"/>
    </location>
</feature>
<keyword evidence="1" id="KW-1133">Transmembrane helix</keyword>
<proteinExistence type="predicted"/>
<feature type="transmembrane region" description="Helical" evidence="1">
    <location>
        <begin position="463"/>
        <end position="484"/>
    </location>
</feature>
<dbReference type="Proteomes" id="UP001074446">
    <property type="component" value="Unassembled WGS sequence"/>
</dbReference>
<dbReference type="Pfam" id="PF09971">
    <property type="entry name" value="DUF2206"/>
    <property type="match status" value="1"/>
</dbReference>
<evidence type="ECO:0000313" key="2">
    <source>
        <dbReference type="EMBL" id="MCZ3367485.1"/>
    </source>
</evidence>
<keyword evidence="4" id="KW-1185">Reference proteome</keyword>
<dbReference type="EMBL" id="JAPVES010000030">
    <property type="protein sequence ID" value="MCZ3373367.1"/>
    <property type="molecule type" value="Genomic_DNA"/>
</dbReference>
<comment type="caution">
    <text evidence="2">The sequence shown here is derived from an EMBL/GenBank/DDBJ whole genome shotgun (WGS) entry which is preliminary data.</text>
</comment>
<accession>A0A9E5A3N3</accession>
<feature type="transmembrane region" description="Helical" evidence="1">
    <location>
        <begin position="406"/>
        <end position="425"/>
    </location>
</feature>
<dbReference type="RefSeq" id="WP_169740476.1">
    <property type="nucleotide sequence ID" value="NZ_JAPVER010000020.1"/>
</dbReference>
<dbReference type="Proteomes" id="UP001068021">
    <property type="component" value="Unassembled WGS sequence"/>
</dbReference>
<dbReference type="InterPro" id="IPR018701">
    <property type="entry name" value="DUF2206_membrane"/>
</dbReference>
<feature type="transmembrane region" description="Helical" evidence="1">
    <location>
        <begin position="431"/>
        <end position="451"/>
    </location>
</feature>
<feature type="transmembrane region" description="Helical" evidence="1">
    <location>
        <begin position="210"/>
        <end position="227"/>
    </location>
</feature>
<feature type="transmembrane region" description="Helical" evidence="1">
    <location>
        <begin position="80"/>
        <end position="99"/>
    </location>
</feature>
<dbReference type="AlphaFoldDB" id="A0A9E5A3N3"/>
<feature type="transmembrane region" description="Helical" evidence="1">
    <location>
        <begin position="54"/>
        <end position="74"/>
    </location>
</feature>
<organism evidence="2 4">
    <name type="scientific">Methanobacterium veterum</name>
    <dbReference type="NCBI Taxonomy" id="408577"/>
    <lineage>
        <taxon>Archaea</taxon>
        <taxon>Methanobacteriati</taxon>
        <taxon>Methanobacteriota</taxon>
        <taxon>Methanomada group</taxon>
        <taxon>Methanobacteria</taxon>
        <taxon>Methanobacteriales</taxon>
        <taxon>Methanobacteriaceae</taxon>
        <taxon>Methanobacterium</taxon>
    </lineage>
</organism>
<dbReference type="EMBL" id="JAPVER010000020">
    <property type="protein sequence ID" value="MCZ3367485.1"/>
    <property type="molecule type" value="Genomic_DNA"/>
</dbReference>
<evidence type="ECO:0000256" key="1">
    <source>
        <dbReference type="SAM" id="Phobius"/>
    </source>
</evidence>
<keyword evidence="1" id="KW-0812">Transmembrane</keyword>
<feature type="transmembrane region" description="Helical" evidence="1">
    <location>
        <begin position="375"/>
        <end position="394"/>
    </location>
</feature>
<feature type="transmembrane region" description="Helical" evidence="1">
    <location>
        <begin position="111"/>
        <end position="131"/>
    </location>
</feature>
<feature type="transmembrane region" description="Helical" evidence="1">
    <location>
        <begin position="12"/>
        <end position="33"/>
    </location>
</feature>
<gene>
    <name evidence="3" type="ORF">O3H35_12040</name>
    <name evidence="2" type="ORF">O3H54_16450</name>
</gene>
<feature type="transmembrane region" description="Helical" evidence="1">
    <location>
        <begin position="156"/>
        <end position="176"/>
    </location>
</feature>
<protein>
    <submittedName>
        <fullName evidence="2">DUF2206 domain-containing protein</fullName>
    </submittedName>
</protein>